<feature type="coiled-coil region" evidence="2">
    <location>
        <begin position="259"/>
        <end position="286"/>
    </location>
</feature>
<dbReference type="Gene3D" id="1.25.40.10">
    <property type="entry name" value="Tetratricopeptide repeat domain"/>
    <property type="match status" value="3"/>
</dbReference>
<dbReference type="SUPFAM" id="SSF48452">
    <property type="entry name" value="TPR-like"/>
    <property type="match status" value="2"/>
</dbReference>
<reference evidence="3 4" key="1">
    <citation type="submission" date="2018-01" db="EMBL/GenBank/DDBJ databases">
        <title>Metagenomic assembled genomes from two thermal pools in the Uzon Caldera, Kamchatka, Russia.</title>
        <authorList>
            <person name="Wilkins L."/>
            <person name="Ettinger C."/>
        </authorList>
    </citation>
    <scope>NUCLEOTIDE SEQUENCE [LARGE SCALE GENOMIC DNA]</scope>
    <source>
        <strain evidence="3">ZAV-07</strain>
    </source>
</reference>
<evidence type="ECO:0000256" key="2">
    <source>
        <dbReference type="SAM" id="Coils"/>
    </source>
</evidence>
<evidence type="ECO:0000313" key="3">
    <source>
        <dbReference type="EMBL" id="PMP67813.1"/>
    </source>
</evidence>
<sequence>MSALFGKKDFRRDLQNLIQKGDIKGACDYAIKNSSNYEDLGNFDDAILILKTLIELLHENKIDKKDCLELALEKIIALYIEINEVDKVIENSIELARLKIDLSKTSEAVQLLKMIDLRYKLNTNQMKEIIKIYTSIGHYPNALKLIDRVLQKEKDKELIKLAGDILYNSSDFEKALEYFKALSVLDPDNEYAKKKIDEIERMLRALNRNNENVEQKILRKEEKLEERAFEEEPTIATNETFNKVAQTPVKESIKENIKEELTEDKIKDLNEKLVIEEKTEERKEDQKPEITKSEVISEKTTISKPQRINLENIPEYIEALTHIEHGNIKEGVKILETLALDFEGKDIDTAIEIYEKILLIDPTNVSVAKKISKILLDKGRTKEAIFYLRSASNSIDPKARLEALLSLKELIPQDENILNRIFNTYIELGNINDAFEILKQFSDEKLSRNLEDFFDYVKDNLSILSKVSKFISSKKIDEFIKFKYLHRTYELYSLSNDKIESIKWLIKAHSVHKLSLDDYLKGAKILKDLKLPEEAEIIAQSIYEYIELENDPLKAFELSNVIIDLNINKPLYYAKHLELAKRIGKNDVVLLMVDKIISHNAVQYAELVYDSLKERFKDFDIDTLIKLANYFEIAGLSNASYEINLEILKKDPLNANALAKTFIYAVEKGDEKEILSFLEKFPPSASYANIIEPVIEKYNNLKNKNPFDPTYHFIIGFLYFFTERYEESIAYFQFVIRSNRNKPLMRLMLSICFERTMLHDFALKQLELGLSEDGIPEVKKELLYRYAVMKKNLGDVISARKALTELLKMGDYKDAKLLLETLPSEGKIIDIRGDER</sequence>
<dbReference type="InterPro" id="IPR011990">
    <property type="entry name" value="TPR-like_helical_dom_sf"/>
</dbReference>
<gene>
    <name evidence="3" type="ORF">C0189_02455</name>
</gene>
<evidence type="ECO:0008006" key="5">
    <source>
        <dbReference type="Google" id="ProtNLM"/>
    </source>
</evidence>
<comment type="caution">
    <text evidence="3">The sequence shown here is derived from an EMBL/GenBank/DDBJ whole genome shotgun (WGS) entry which is preliminary data.</text>
</comment>
<dbReference type="SMART" id="SM00028">
    <property type="entry name" value="TPR"/>
    <property type="match status" value="4"/>
</dbReference>
<organism evidence="3 4">
    <name type="scientific">Caldisericum exile</name>
    <dbReference type="NCBI Taxonomy" id="693075"/>
    <lineage>
        <taxon>Bacteria</taxon>
        <taxon>Pseudomonadati</taxon>
        <taxon>Caldisericota/Cryosericota group</taxon>
        <taxon>Caldisericota</taxon>
        <taxon>Caldisericia</taxon>
        <taxon>Caldisericales</taxon>
        <taxon>Caldisericaceae</taxon>
        <taxon>Caldisericum</taxon>
    </lineage>
</organism>
<dbReference type="PROSITE" id="PS50005">
    <property type="entry name" value="TPR"/>
    <property type="match status" value="1"/>
</dbReference>
<keyword evidence="1" id="KW-0802">TPR repeat</keyword>
<keyword evidence="2" id="KW-0175">Coiled coil</keyword>
<accession>A0A2J6WET5</accession>
<dbReference type="AlphaFoldDB" id="A0A2J6WET5"/>
<feature type="coiled-coil region" evidence="2">
    <location>
        <begin position="189"/>
        <end position="223"/>
    </location>
</feature>
<dbReference type="InterPro" id="IPR019734">
    <property type="entry name" value="TPR_rpt"/>
</dbReference>
<dbReference type="Proteomes" id="UP000237040">
    <property type="component" value="Unassembled WGS sequence"/>
</dbReference>
<evidence type="ECO:0000313" key="4">
    <source>
        <dbReference type="Proteomes" id="UP000237040"/>
    </source>
</evidence>
<evidence type="ECO:0000256" key="1">
    <source>
        <dbReference type="PROSITE-ProRule" id="PRU00339"/>
    </source>
</evidence>
<dbReference type="EMBL" id="PNIL01000035">
    <property type="protein sequence ID" value="PMP67813.1"/>
    <property type="molecule type" value="Genomic_DNA"/>
</dbReference>
<name>A0A2J6WET5_9BACT</name>
<feature type="repeat" description="TPR" evidence="1">
    <location>
        <begin position="156"/>
        <end position="189"/>
    </location>
</feature>
<proteinExistence type="predicted"/>
<protein>
    <recommendedName>
        <fullName evidence="5">Tetratricopeptide repeat protein</fullName>
    </recommendedName>
</protein>